<sequence>MSSLVDHLIQLSDILTISTTSAVASWDLAFLKRALFHASSVEVDLLYYPEDETESAYREVVERAKIQKRCPPQSYAEFTMAYRELCRRLLCNSYLKKELYADVQICGKNAAVSDLLADIENTFREGIAQLPNSPTDNRVVISAIKYRHQFELSSTTIERRAAARLLIKDFCPLFANDKADTFTIKELEKELNIIATHSDGMMEIIIHAALLSTQTNTESIPNELYAIIQEWILAVAMNERDSSVLKSQLWTVHPWLLAQLSLFLPAFFNIYTQHLIQLIRQLQTQGSTSTARIPDNETEQNIPINRMLECWQALIYQSDSMNEKVTEILAGEWTRCNSQSVPEMTALNACVWKEFFARLGI</sequence>
<dbReference type="InterPro" id="IPR035428">
    <property type="entry name" value="FANCF"/>
</dbReference>
<name>A0A9N9GKS0_9GLOM</name>
<gene>
    <name evidence="1" type="ORF">PBRASI_LOCUS8530</name>
</gene>
<dbReference type="EMBL" id="CAJVPI010001549">
    <property type="protein sequence ID" value="CAG8617808.1"/>
    <property type="molecule type" value="Genomic_DNA"/>
</dbReference>
<dbReference type="GO" id="GO:0036297">
    <property type="term" value="P:interstrand cross-link repair"/>
    <property type="evidence" value="ECO:0007669"/>
    <property type="project" value="InterPro"/>
</dbReference>
<dbReference type="OrthoDB" id="2244689at2759"/>
<accession>A0A9N9GKS0</accession>
<organism evidence="1 2">
    <name type="scientific">Paraglomus brasilianum</name>
    <dbReference type="NCBI Taxonomy" id="144538"/>
    <lineage>
        <taxon>Eukaryota</taxon>
        <taxon>Fungi</taxon>
        <taxon>Fungi incertae sedis</taxon>
        <taxon>Mucoromycota</taxon>
        <taxon>Glomeromycotina</taxon>
        <taxon>Glomeromycetes</taxon>
        <taxon>Paraglomerales</taxon>
        <taxon>Paraglomeraceae</taxon>
        <taxon>Paraglomus</taxon>
    </lineage>
</organism>
<dbReference type="Proteomes" id="UP000789739">
    <property type="component" value="Unassembled WGS sequence"/>
</dbReference>
<dbReference type="AlphaFoldDB" id="A0A9N9GKS0"/>
<keyword evidence="2" id="KW-1185">Reference proteome</keyword>
<evidence type="ECO:0000313" key="2">
    <source>
        <dbReference type="Proteomes" id="UP000789739"/>
    </source>
</evidence>
<dbReference type="GO" id="GO:0043240">
    <property type="term" value="C:Fanconi anaemia nuclear complex"/>
    <property type="evidence" value="ECO:0007669"/>
    <property type="project" value="InterPro"/>
</dbReference>
<comment type="caution">
    <text evidence="1">The sequence shown here is derived from an EMBL/GenBank/DDBJ whole genome shotgun (WGS) entry which is preliminary data.</text>
</comment>
<reference evidence="1" key="1">
    <citation type="submission" date="2021-06" db="EMBL/GenBank/DDBJ databases">
        <authorList>
            <person name="Kallberg Y."/>
            <person name="Tangrot J."/>
            <person name="Rosling A."/>
        </authorList>
    </citation>
    <scope>NUCLEOTIDE SEQUENCE</scope>
    <source>
        <strain evidence="1">BR232B</strain>
    </source>
</reference>
<proteinExistence type="predicted"/>
<dbReference type="Gene3D" id="1.25.40.490">
    <property type="match status" value="1"/>
</dbReference>
<protein>
    <submittedName>
        <fullName evidence="1">1268_t:CDS:1</fullName>
    </submittedName>
</protein>
<dbReference type="InterPro" id="IPR038505">
    <property type="entry name" value="FANCF_C_sf"/>
</dbReference>
<evidence type="ECO:0000313" key="1">
    <source>
        <dbReference type="EMBL" id="CAG8617808.1"/>
    </source>
</evidence>
<dbReference type="Pfam" id="PF11107">
    <property type="entry name" value="FANCF"/>
    <property type="match status" value="1"/>
</dbReference>